<dbReference type="STRING" id="318464.IO99_04885"/>
<evidence type="ECO:0000313" key="1">
    <source>
        <dbReference type="EMBL" id="KEZ87606.1"/>
    </source>
</evidence>
<evidence type="ECO:0000313" key="2">
    <source>
        <dbReference type="Proteomes" id="UP000028542"/>
    </source>
</evidence>
<organism evidence="1 2">
    <name type="scientific">Clostridium sulfidigenes</name>
    <dbReference type="NCBI Taxonomy" id="318464"/>
    <lineage>
        <taxon>Bacteria</taxon>
        <taxon>Bacillati</taxon>
        <taxon>Bacillota</taxon>
        <taxon>Clostridia</taxon>
        <taxon>Eubacteriales</taxon>
        <taxon>Clostridiaceae</taxon>
        <taxon>Clostridium</taxon>
    </lineage>
</organism>
<sequence>MVITWFGHSCFLLENSHGEKILMDPYNKCLGGTPYKGSVDIVTISHDHFDHNYTDLINPGAIIINTPCSYESSSIKIQGFPSYHDNIKGAKRGDNIIYIVETDNLRLCHLGDLGHMLVAEELDLLGTVDILFIPVGSNFTIAPEVAATLCNKIQSKLVIPMHYKVPHIDFPIHGIENFISFMKNAVNLKSHTLTINPPIEGINLVKIFEL</sequence>
<dbReference type="EMBL" id="JPMD01000010">
    <property type="protein sequence ID" value="KEZ87606.1"/>
    <property type="molecule type" value="Genomic_DNA"/>
</dbReference>
<protein>
    <submittedName>
        <fullName evidence="1">Beta-lactamase</fullName>
    </submittedName>
</protein>
<dbReference type="PANTHER" id="PTHR42967">
    <property type="entry name" value="METAL DEPENDENT HYDROLASE"/>
    <property type="match status" value="1"/>
</dbReference>
<dbReference type="SUPFAM" id="SSF56281">
    <property type="entry name" value="Metallo-hydrolase/oxidoreductase"/>
    <property type="match status" value="1"/>
</dbReference>
<dbReference type="AlphaFoldDB" id="A0A084JF72"/>
<dbReference type="eggNOG" id="COG2220">
    <property type="taxonomic scope" value="Bacteria"/>
</dbReference>
<dbReference type="Pfam" id="PF13483">
    <property type="entry name" value="Lactamase_B_3"/>
    <property type="match status" value="1"/>
</dbReference>
<accession>A0A084JF72</accession>
<dbReference type="RefSeq" id="WP_035130863.1">
    <property type="nucleotide sequence ID" value="NZ_JPMD01000010.1"/>
</dbReference>
<reference evidence="1 2" key="1">
    <citation type="submission" date="2014-07" db="EMBL/GenBank/DDBJ databases">
        <title>Draft genome of Clostridium sulfidigenes 113A isolated from sediments associated with methane hydrate from Krishna Godavari basin.</title>
        <authorList>
            <person name="Honkalas V.S."/>
            <person name="Dabir A.P."/>
            <person name="Arora P."/>
            <person name="Dhakephalkar P.K."/>
        </authorList>
    </citation>
    <scope>NUCLEOTIDE SEQUENCE [LARGE SCALE GENOMIC DNA]</scope>
    <source>
        <strain evidence="1 2">113A</strain>
    </source>
</reference>
<dbReference type="InterPro" id="IPR036866">
    <property type="entry name" value="RibonucZ/Hydroxyglut_hydro"/>
</dbReference>
<name>A0A084JF72_9CLOT</name>
<dbReference type="PANTHER" id="PTHR42967:SF1">
    <property type="entry name" value="MBL FOLD METALLO-HYDROLASE"/>
    <property type="match status" value="1"/>
</dbReference>
<keyword evidence="2" id="KW-1185">Reference proteome</keyword>
<comment type="caution">
    <text evidence="1">The sequence shown here is derived from an EMBL/GenBank/DDBJ whole genome shotgun (WGS) entry which is preliminary data.</text>
</comment>
<proteinExistence type="predicted"/>
<dbReference type="Gene3D" id="3.60.15.10">
    <property type="entry name" value="Ribonuclease Z/Hydroxyacylglutathione hydrolase-like"/>
    <property type="match status" value="1"/>
</dbReference>
<gene>
    <name evidence="1" type="ORF">IO99_04885</name>
</gene>
<dbReference type="Proteomes" id="UP000028542">
    <property type="component" value="Unassembled WGS sequence"/>
</dbReference>